<protein>
    <submittedName>
        <fullName evidence="1">Double-stranded RNA-binding protein 1</fullName>
    </submittedName>
</protein>
<organism evidence="1 2">
    <name type="scientific">Camellia lanceoleosa</name>
    <dbReference type="NCBI Taxonomy" id="1840588"/>
    <lineage>
        <taxon>Eukaryota</taxon>
        <taxon>Viridiplantae</taxon>
        <taxon>Streptophyta</taxon>
        <taxon>Embryophyta</taxon>
        <taxon>Tracheophyta</taxon>
        <taxon>Spermatophyta</taxon>
        <taxon>Magnoliopsida</taxon>
        <taxon>eudicotyledons</taxon>
        <taxon>Gunneridae</taxon>
        <taxon>Pentapetalae</taxon>
        <taxon>asterids</taxon>
        <taxon>Ericales</taxon>
        <taxon>Theaceae</taxon>
        <taxon>Camellia</taxon>
    </lineage>
</organism>
<dbReference type="Proteomes" id="UP001060215">
    <property type="component" value="Chromosome 8"/>
</dbReference>
<dbReference type="EMBL" id="CM045765">
    <property type="protein sequence ID" value="KAI8001071.1"/>
    <property type="molecule type" value="Genomic_DNA"/>
</dbReference>
<sequence length="295" mass="33291">MYKSKLQVLCQQNSWGLPDYYTTKDGPDHNPFFKATPLKAAMYKSKLQVLCQQNSWGLPDYYTTKDGPDHNPFFKATVIVNGVHFVTDDQYRTAKSAQNEAAKLAFDQLSAGPPPTPLPQHHLNSLQRSLIAEAQLPPSSSSDVQHLYASRLQTYTQKRKLTLPEYSYEREGPSHASRFRCRGTIDGKIYESLRFFLSIKKLNMQLQSCLGDDSTVYKNLLQELAQRKEIGGESFQGQAAKSKKATDMKAAKIAYSCLQQRNLVNPHAPNMNFPNGATVLSFSDDKWVTLKVKMN</sequence>
<reference evidence="1 2" key="1">
    <citation type="journal article" date="2022" name="Plant J.">
        <title>Chromosome-level genome of Camellia lanceoleosa provides a valuable resource for understanding genome evolution and self-incompatibility.</title>
        <authorList>
            <person name="Gong W."/>
            <person name="Xiao S."/>
            <person name="Wang L."/>
            <person name="Liao Z."/>
            <person name="Chang Y."/>
            <person name="Mo W."/>
            <person name="Hu G."/>
            <person name="Li W."/>
            <person name="Zhao G."/>
            <person name="Zhu H."/>
            <person name="Hu X."/>
            <person name="Ji K."/>
            <person name="Xiang X."/>
            <person name="Song Q."/>
            <person name="Yuan D."/>
            <person name="Jin S."/>
            <person name="Zhang L."/>
        </authorList>
    </citation>
    <scope>NUCLEOTIDE SEQUENCE [LARGE SCALE GENOMIC DNA]</scope>
    <source>
        <strain evidence="1">SQ_2022a</strain>
    </source>
</reference>
<comment type="caution">
    <text evidence="1">The sequence shown here is derived from an EMBL/GenBank/DDBJ whole genome shotgun (WGS) entry which is preliminary data.</text>
</comment>
<keyword evidence="2" id="KW-1185">Reference proteome</keyword>
<name>A0ACC0GLW6_9ERIC</name>
<gene>
    <name evidence="1" type="ORF">LOK49_LG09G01151</name>
</gene>
<proteinExistence type="predicted"/>
<evidence type="ECO:0000313" key="1">
    <source>
        <dbReference type="EMBL" id="KAI8001071.1"/>
    </source>
</evidence>
<evidence type="ECO:0000313" key="2">
    <source>
        <dbReference type="Proteomes" id="UP001060215"/>
    </source>
</evidence>
<accession>A0ACC0GLW6</accession>